<proteinExistence type="predicted"/>
<dbReference type="SUPFAM" id="SSF53850">
    <property type="entry name" value="Periplasmic binding protein-like II"/>
    <property type="match status" value="1"/>
</dbReference>
<comment type="caution">
    <text evidence="2">The sequence shown here is derived from an EMBL/GenBank/DDBJ whole genome shotgun (WGS) entry which is preliminary data.</text>
</comment>
<dbReference type="InterPro" id="IPR005119">
    <property type="entry name" value="LysR_subst-bd"/>
</dbReference>
<accession>A0AAW9ZTW1</accession>
<dbReference type="Gene3D" id="3.40.190.290">
    <property type="match status" value="1"/>
</dbReference>
<organism evidence="2 3">
    <name type="scientific">Xanthomonas hortorum pv. pelargonii</name>
    <dbReference type="NCBI Taxonomy" id="453602"/>
    <lineage>
        <taxon>Bacteria</taxon>
        <taxon>Pseudomonadati</taxon>
        <taxon>Pseudomonadota</taxon>
        <taxon>Gammaproteobacteria</taxon>
        <taxon>Lysobacterales</taxon>
        <taxon>Lysobacteraceae</taxon>
        <taxon>Xanthomonas</taxon>
    </lineage>
</organism>
<evidence type="ECO:0000313" key="2">
    <source>
        <dbReference type="EMBL" id="NMI23336.1"/>
    </source>
</evidence>
<feature type="domain" description="LysR substrate-binding" evidence="1">
    <location>
        <begin position="48"/>
        <end position="124"/>
    </location>
</feature>
<evidence type="ECO:0000313" key="3">
    <source>
        <dbReference type="Proteomes" id="UP000548771"/>
    </source>
</evidence>
<reference evidence="3" key="1">
    <citation type="journal article" date="2020" name="Syst. Appl. Microbiol.">
        <title>Clarifying the taxonomy of the causal agent of bacterial leaf spot of lettuce through a polyphasic approach reveals that Xanthomonas cynarae Trebaol et al. 2000 emend. Timilsina et al. 2019 is a later heterotypic synonym of Xanthomonas hortorum Vauterin et al. 1995.</title>
        <authorList>
            <person name="Moriniere L."/>
            <person name="Burlet A."/>
            <person name="Rosenthal E.R."/>
            <person name="Nesme X."/>
            <person name="Portier P."/>
            <person name="Bull C.T."/>
            <person name="Lavire C."/>
            <person name="Fischer-Le Saux M."/>
            <person name="Bertolla F."/>
        </authorList>
    </citation>
    <scope>NUCLEOTIDE SEQUENCE [LARGE SCALE GENOMIC DNA]</scope>
    <source>
        <strain evidence="3">CFBP2533</strain>
    </source>
</reference>
<dbReference type="Proteomes" id="UP000548771">
    <property type="component" value="Unassembled WGS sequence"/>
</dbReference>
<dbReference type="AlphaFoldDB" id="A0AAW9ZTW1"/>
<name>A0AAW9ZTW1_9XANT</name>
<sequence>MPCPATAHASAAQRCGTDDRAATLLVQLVLTDRAQLSAQRPSASSPLTWHLADLSTKHALLFSGLGWGEMPLHKVDKDLAEGRLVELAVQGLPLDGAQLPMCAIYRSAAPPGPAGRWMIDRLKQCASTRRNNVLTA</sequence>
<gene>
    <name evidence="2" type="ORF">E1J24_16190</name>
</gene>
<evidence type="ECO:0000259" key="1">
    <source>
        <dbReference type="Pfam" id="PF03466"/>
    </source>
</evidence>
<dbReference type="EMBL" id="SMDX01000022">
    <property type="protein sequence ID" value="NMI23336.1"/>
    <property type="molecule type" value="Genomic_DNA"/>
</dbReference>
<dbReference type="Pfam" id="PF03466">
    <property type="entry name" value="LysR_substrate"/>
    <property type="match status" value="1"/>
</dbReference>
<protein>
    <recommendedName>
        <fullName evidence="1">LysR substrate-binding domain-containing protein</fullName>
    </recommendedName>
</protein>